<accession>A0A834W2Z5</accession>
<feature type="region of interest" description="Disordered" evidence="1">
    <location>
        <begin position="38"/>
        <end position="140"/>
    </location>
</feature>
<sequence>MSVSCKRISTIINKDGCRVCTKSCVESNREAQTLHIKMPKVPAARGQNRGTKGEELVGGMRRKMSPPTGNVWSLASNETIEGREEEALRSTKGREEEASRFDIIKTLEKKERKSSKQRQAGTGNGAPRIGKGTPGIIKAW</sequence>
<proteinExistence type="predicted"/>
<name>A0A834W2Z5_9FABA</name>
<gene>
    <name evidence="2" type="ORF">G2W53_039663</name>
</gene>
<evidence type="ECO:0000313" key="2">
    <source>
        <dbReference type="EMBL" id="KAF7807502.1"/>
    </source>
</evidence>
<evidence type="ECO:0000313" key="3">
    <source>
        <dbReference type="Proteomes" id="UP000634136"/>
    </source>
</evidence>
<feature type="compositionally biased region" description="Basic and acidic residues" evidence="1">
    <location>
        <begin position="80"/>
        <end position="111"/>
    </location>
</feature>
<comment type="caution">
    <text evidence="2">The sequence shown here is derived from an EMBL/GenBank/DDBJ whole genome shotgun (WGS) entry which is preliminary data.</text>
</comment>
<dbReference type="AlphaFoldDB" id="A0A834W2Z5"/>
<reference evidence="2" key="1">
    <citation type="submission" date="2020-09" db="EMBL/GenBank/DDBJ databases">
        <title>Genome-Enabled Discovery of Anthraquinone Biosynthesis in Senna tora.</title>
        <authorList>
            <person name="Kang S.-H."/>
            <person name="Pandey R.P."/>
            <person name="Lee C.-M."/>
            <person name="Sim J.-S."/>
            <person name="Jeong J.-T."/>
            <person name="Choi B.-S."/>
            <person name="Jung M."/>
            <person name="Ginzburg D."/>
            <person name="Zhao K."/>
            <person name="Won S.Y."/>
            <person name="Oh T.-J."/>
            <person name="Yu Y."/>
            <person name="Kim N.-H."/>
            <person name="Lee O.R."/>
            <person name="Lee T.-H."/>
            <person name="Bashyal P."/>
            <person name="Kim T.-S."/>
            <person name="Lee W.-H."/>
            <person name="Kawkins C."/>
            <person name="Kim C.-K."/>
            <person name="Kim J.S."/>
            <person name="Ahn B.O."/>
            <person name="Rhee S.Y."/>
            <person name="Sohng J.K."/>
        </authorList>
    </citation>
    <scope>NUCLEOTIDE SEQUENCE</scope>
    <source>
        <tissue evidence="2">Leaf</tissue>
    </source>
</reference>
<organism evidence="2 3">
    <name type="scientific">Senna tora</name>
    <dbReference type="NCBI Taxonomy" id="362788"/>
    <lineage>
        <taxon>Eukaryota</taxon>
        <taxon>Viridiplantae</taxon>
        <taxon>Streptophyta</taxon>
        <taxon>Embryophyta</taxon>
        <taxon>Tracheophyta</taxon>
        <taxon>Spermatophyta</taxon>
        <taxon>Magnoliopsida</taxon>
        <taxon>eudicotyledons</taxon>
        <taxon>Gunneridae</taxon>
        <taxon>Pentapetalae</taxon>
        <taxon>rosids</taxon>
        <taxon>fabids</taxon>
        <taxon>Fabales</taxon>
        <taxon>Fabaceae</taxon>
        <taxon>Caesalpinioideae</taxon>
        <taxon>Cassia clade</taxon>
        <taxon>Senna</taxon>
    </lineage>
</organism>
<evidence type="ECO:0000256" key="1">
    <source>
        <dbReference type="SAM" id="MobiDB-lite"/>
    </source>
</evidence>
<keyword evidence="3" id="KW-1185">Reference proteome</keyword>
<dbReference type="EMBL" id="JAAIUW010000012">
    <property type="protein sequence ID" value="KAF7807502.1"/>
    <property type="molecule type" value="Genomic_DNA"/>
</dbReference>
<feature type="compositionally biased region" description="Polar residues" evidence="1">
    <location>
        <begin position="67"/>
        <end position="79"/>
    </location>
</feature>
<dbReference type="Proteomes" id="UP000634136">
    <property type="component" value="Unassembled WGS sequence"/>
</dbReference>
<protein>
    <submittedName>
        <fullName evidence="2">Uncharacterized protein</fullName>
    </submittedName>
</protein>